<accession>A0ABM9A1Y6</accession>
<gene>
    <name evidence="1" type="ORF">VMF7928_01240</name>
</gene>
<dbReference type="Proteomes" id="UP000838748">
    <property type="component" value="Unassembled WGS sequence"/>
</dbReference>
<dbReference type="EMBL" id="CAKLDM010000001">
    <property type="protein sequence ID" value="CAH0537688.1"/>
    <property type="molecule type" value="Genomic_DNA"/>
</dbReference>
<reference evidence="1" key="1">
    <citation type="submission" date="2021-11" db="EMBL/GenBank/DDBJ databases">
        <authorList>
            <person name="Rodrigo-Torres L."/>
            <person name="Arahal R. D."/>
            <person name="Lucena T."/>
        </authorList>
    </citation>
    <scope>NUCLEOTIDE SEQUENCE</scope>
    <source>
        <strain evidence="1">CECT 7928</strain>
    </source>
</reference>
<evidence type="ECO:0000313" key="1">
    <source>
        <dbReference type="EMBL" id="CAH0537688.1"/>
    </source>
</evidence>
<name>A0ABM9A1Y6_9VIBR</name>
<comment type="caution">
    <text evidence="1">The sequence shown here is derived from an EMBL/GenBank/DDBJ whole genome shotgun (WGS) entry which is preliminary data.</text>
</comment>
<proteinExistence type="predicted"/>
<sequence length="87" mass="10252">MIFESKFGIGEVVIHERTRAMGKIFCSEFYEVISICFSKQSETIICRCQKGQIYEFNSYELIGDPFFDQTKGEYPSEHDFREKIEDT</sequence>
<evidence type="ECO:0000313" key="2">
    <source>
        <dbReference type="Proteomes" id="UP000838748"/>
    </source>
</evidence>
<keyword evidence="2" id="KW-1185">Reference proteome</keyword>
<protein>
    <submittedName>
        <fullName evidence="1">Uncharacterized protein</fullName>
    </submittedName>
</protein>
<organism evidence="1 2">
    <name type="scientific">Vibrio marisflavi CECT 7928</name>
    <dbReference type="NCBI Taxonomy" id="634439"/>
    <lineage>
        <taxon>Bacteria</taxon>
        <taxon>Pseudomonadati</taxon>
        <taxon>Pseudomonadota</taxon>
        <taxon>Gammaproteobacteria</taxon>
        <taxon>Vibrionales</taxon>
        <taxon>Vibrionaceae</taxon>
        <taxon>Vibrio</taxon>
    </lineage>
</organism>